<dbReference type="Proteomes" id="UP000271889">
    <property type="component" value="Unassembled WGS sequence"/>
</dbReference>
<protein>
    <submittedName>
        <fullName evidence="2">Uncharacterized protein</fullName>
    </submittedName>
</protein>
<gene>
    <name evidence="2" type="ORF">CGOC_LOCUS7274</name>
</gene>
<dbReference type="AlphaFoldDB" id="A0A3P6SLF4"/>
<keyword evidence="3" id="KW-1185">Reference proteome</keyword>
<feature type="compositionally biased region" description="Low complexity" evidence="1">
    <location>
        <begin position="102"/>
        <end position="120"/>
    </location>
</feature>
<sequence length="243" mass="26637">MEIARSIWNYYHLLTVQELTDLCDLADRLKFAASATDYETSWIASLRAMIQQKMQYQPAEAAQTQPAAAPQPAATSAQSTYDSTQTGSQQADLNTTDDAVTAPEPELSSSRRSRSESLAAEARDWHAQRQDPLQMSPVAPPPESVINTAVEDIEGPTSRSRTQSNASHASQQRYVMDPYSNEAYMQPPSIPSNVVTAQQRQGSMDEGYTNSDDTSARSTLESTPSHHADALAAQQPMPDLSHY</sequence>
<dbReference type="EMBL" id="UYRV01025051">
    <property type="protein sequence ID" value="VDK76712.1"/>
    <property type="molecule type" value="Genomic_DNA"/>
</dbReference>
<evidence type="ECO:0000256" key="1">
    <source>
        <dbReference type="SAM" id="MobiDB-lite"/>
    </source>
</evidence>
<feature type="non-terminal residue" evidence="2">
    <location>
        <position position="243"/>
    </location>
</feature>
<feature type="region of interest" description="Disordered" evidence="1">
    <location>
        <begin position="186"/>
        <end position="243"/>
    </location>
</feature>
<proteinExistence type="predicted"/>
<reference evidence="2 3" key="1">
    <citation type="submission" date="2018-11" db="EMBL/GenBank/DDBJ databases">
        <authorList>
            <consortium name="Pathogen Informatics"/>
        </authorList>
    </citation>
    <scope>NUCLEOTIDE SEQUENCE [LARGE SCALE GENOMIC DNA]</scope>
</reference>
<evidence type="ECO:0000313" key="3">
    <source>
        <dbReference type="Proteomes" id="UP000271889"/>
    </source>
</evidence>
<feature type="compositionally biased region" description="Low complexity" evidence="1">
    <location>
        <begin position="61"/>
        <end position="80"/>
    </location>
</feature>
<feature type="region of interest" description="Disordered" evidence="1">
    <location>
        <begin position="61"/>
        <end position="143"/>
    </location>
</feature>
<name>A0A3P6SLF4_CYLGO</name>
<feature type="compositionally biased region" description="Polar residues" evidence="1">
    <location>
        <begin position="81"/>
        <end position="98"/>
    </location>
</feature>
<accession>A0A3P6SLF4</accession>
<organism evidence="2 3">
    <name type="scientific">Cylicostephanus goldi</name>
    <name type="common">Nematode worm</name>
    <dbReference type="NCBI Taxonomy" id="71465"/>
    <lineage>
        <taxon>Eukaryota</taxon>
        <taxon>Metazoa</taxon>
        <taxon>Ecdysozoa</taxon>
        <taxon>Nematoda</taxon>
        <taxon>Chromadorea</taxon>
        <taxon>Rhabditida</taxon>
        <taxon>Rhabditina</taxon>
        <taxon>Rhabditomorpha</taxon>
        <taxon>Strongyloidea</taxon>
        <taxon>Strongylidae</taxon>
        <taxon>Cylicostephanus</taxon>
    </lineage>
</organism>
<feature type="compositionally biased region" description="Polar residues" evidence="1">
    <location>
        <begin position="191"/>
        <end position="223"/>
    </location>
</feature>
<evidence type="ECO:0000313" key="2">
    <source>
        <dbReference type="EMBL" id="VDK76712.1"/>
    </source>
</evidence>